<dbReference type="Proteomes" id="UP001144978">
    <property type="component" value="Unassembled WGS sequence"/>
</dbReference>
<sequence>MLLHFRLSRAPDANPQRRLGRDISAAMQTTPLATPGLGQMAYKALEQVRVLQHPLPFLVTLSTLWLHPAAEAKFLSKKELHAKQAEAAARLKAKLRVPRAAPQSTSGAGVKNITFTDPRASAFYVDGTTIPEVDWDVGPSWSGLLPISNDPNETRKVSLTRLWSSGDCMPYGRSEIEALTTSFLYFFSRDAISAVSPHYTPTVAYLCPPSSSSGSSLQDHKAAWTISSSGQTEAPDVHRLKGSSRRTGPSPGLGGKRIPLKTSLAGRTYRASCILDHSFDKADWQNEDQVAAEVVGFLQQFLDVFKELQGKKLYVTGESYAGMYVPYITNYIFEHPTALNLSMTGFWVSDPVLGWDVVQTHIPAVDFVHKYEGVFSFNQTFLAHLDSMAERCGYAGYFEKHVTYPPKGLLPLPGKSTEADPGCDLWDEIFDAALIVNPAFDVYRIFDTWPILWDVLGFPYKRPSTSTAKDVKKVIHAPLNVTWEECSDINVFPRGDHSLPPAFTVLPSVIEKSERAVIVHGLADFILIAEGTRIVIQNMTWNGKQGFQSPIQNDSFVVDGMGALGTTHSERGLTFFEVALSGHMIPQFSPKAAFQIMSFLMGFRETP</sequence>
<protein>
    <submittedName>
        <fullName evidence="1">Uncharacterized protein</fullName>
    </submittedName>
</protein>
<organism evidence="1 2">
    <name type="scientific">Trametes sanguinea</name>
    <dbReference type="NCBI Taxonomy" id="158606"/>
    <lineage>
        <taxon>Eukaryota</taxon>
        <taxon>Fungi</taxon>
        <taxon>Dikarya</taxon>
        <taxon>Basidiomycota</taxon>
        <taxon>Agaricomycotina</taxon>
        <taxon>Agaricomycetes</taxon>
        <taxon>Polyporales</taxon>
        <taxon>Polyporaceae</taxon>
        <taxon>Trametes</taxon>
    </lineage>
</organism>
<comment type="caution">
    <text evidence="1">The sequence shown here is derived from an EMBL/GenBank/DDBJ whole genome shotgun (WGS) entry which is preliminary data.</text>
</comment>
<name>A0ACC1QBW8_9APHY</name>
<proteinExistence type="predicted"/>
<keyword evidence="2" id="KW-1185">Reference proteome</keyword>
<accession>A0ACC1QBW8</accession>
<evidence type="ECO:0000313" key="2">
    <source>
        <dbReference type="Proteomes" id="UP001144978"/>
    </source>
</evidence>
<gene>
    <name evidence="1" type="ORF">NUW54_g349</name>
</gene>
<dbReference type="EMBL" id="JANSHE010000044">
    <property type="protein sequence ID" value="KAJ3018367.1"/>
    <property type="molecule type" value="Genomic_DNA"/>
</dbReference>
<reference evidence="1" key="1">
    <citation type="submission" date="2022-08" db="EMBL/GenBank/DDBJ databases">
        <title>Genome Sequence of Pycnoporus sanguineus.</title>
        <authorList>
            <person name="Buettner E."/>
        </authorList>
    </citation>
    <scope>NUCLEOTIDE SEQUENCE</scope>
    <source>
        <strain evidence="1">CG-C14</strain>
    </source>
</reference>
<evidence type="ECO:0000313" key="1">
    <source>
        <dbReference type="EMBL" id="KAJ3018367.1"/>
    </source>
</evidence>